<dbReference type="SMART" id="SM00228">
    <property type="entry name" value="PDZ"/>
    <property type="match status" value="1"/>
</dbReference>
<dbReference type="SUPFAM" id="SSF50156">
    <property type="entry name" value="PDZ domain-like"/>
    <property type="match status" value="1"/>
</dbReference>
<dbReference type="Pfam" id="PF13180">
    <property type="entry name" value="PDZ_2"/>
    <property type="match status" value="1"/>
</dbReference>
<protein>
    <submittedName>
        <fullName evidence="7">Serine protease HhoB</fullName>
    </submittedName>
</protein>
<evidence type="ECO:0000256" key="1">
    <source>
        <dbReference type="ARBA" id="ARBA00010541"/>
    </source>
</evidence>
<dbReference type="Gene3D" id="2.40.10.10">
    <property type="entry name" value="Trypsin-like serine proteases"/>
    <property type="match status" value="2"/>
</dbReference>
<dbReference type="Pfam" id="PF13365">
    <property type="entry name" value="Trypsin_2"/>
    <property type="match status" value="1"/>
</dbReference>
<proteinExistence type="inferred from homology"/>
<feature type="domain" description="PDZ" evidence="6">
    <location>
        <begin position="288"/>
        <end position="359"/>
    </location>
</feature>
<dbReference type="EMBL" id="CP036279">
    <property type="protein sequence ID" value="QDU60827.1"/>
    <property type="molecule type" value="Genomic_DNA"/>
</dbReference>
<keyword evidence="4" id="KW-0720">Serine protease</keyword>
<dbReference type="SUPFAM" id="SSF50494">
    <property type="entry name" value="Trypsin-like serine proteases"/>
    <property type="match status" value="1"/>
</dbReference>
<dbReference type="OrthoDB" id="248175at2"/>
<keyword evidence="2 7" id="KW-0645">Protease</keyword>
<sequence length="403" mass="43490">MREHRKYDWLEEESPRDGRVPNGSPDRYRLIKLLALLAILAVGVQVGRIVESRRADVRDPNAVPRLVAERGELDDDEAEAIALFREAAPSVVYVTTMSHRVSPLNMNATEIPNGTGSGFVWDANGFLVTNYHVIESAARGDDSVRVTLEDGSTHDASIVGVAEHHDLAVLHIDVEDRELRPLPIGSSDELEVGQHVYAIGNPFGLDQTLTTGVVSGLGREIRSQTGRKIRSVIQTDAAINPGNSGGPLLDSSGRLIGINTAILSPSGAYSGVGFAVPVQMINKVVPQLVKHGRVIRPVIGIQVATDAIARRVGIAAGVLIVNVEPGSAAEKAGFEPTQYLRSGKIRLGDIIVAIEDKQIGTNDDLFEILDQYKVGDEVTIVVERGDIRLPLRVSLQDEGDLRD</sequence>
<feature type="region of interest" description="Disordered" evidence="5">
    <location>
        <begin position="1"/>
        <end position="22"/>
    </location>
</feature>
<dbReference type="InterPro" id="IPR051201">
    <property type="entry name" value="Chloro_Bact_Ser_Proteases"/>
</dbReference>
<dbReference type="InterPro" id="IPR001478">
    <property type="entry name" value="PDZ"/>
</dbReference>
<dbReference type="Proteomes" id="UP000317093">
    <property type="component" value="Chromosome"/>
</dbReference>
<dbReference type="PANTHER" id="PTHR43343:SF3">
    <property type="entry name" value="PROTEASE DO-LIKE 8, CHLOROPLASTIC"/>
    <property type="match status" value="1"/>
</dbReference>
<dbReference type="FunFam" id="2.40.10.10:FF:000001">
    <property type="entry name" value="Periplasmic serine protease DegS"/>
    <property type="match status" value="1"/>
</dbReference>
<dbReference type="InterPro" id="IPR043504">
    <property type="entry name" value="Peptidase_S1_PA_chymotrypsin"/>
</dbReference>
<evidence type="ECO:0000259" key="6">
    <source>
        <dbReference type="PROSITE" id="PS50106"/>
    </source>
</evidence>
<dbReference type="AlphaFoldDB" id="A0A518B1I2"/>
<gene>
    <name evidence="7" type="primary">hhoB_1</name>
    <name evidence="7" type="ORF">Pan216_16790</name>
</gene>
<evidence type="ECO:0000256" key="2">
    <source>
        <dbReference type="ARBA" id="ARBA00022670"/>
    </source>
</evidence>
<dbReference type="InterPro" id="IPR036034">
    <property type="entry name" value="PDZ_sf"/>
</dbReference>
<reference evidence="7 8" key="1">
    <citation type="submission" date="2019-02" db="EMBL/GenBank/DDBJ databases">
        <title>Deep-cultivation of Planctomycetes and their phenomic and genomic characterization uncovers novel biology.</title>
        <authorList>
            <person name="Wiegand S."/>
            <person name="Jogler M."/>
            <person name="Boedeker C."/>
            <person name="Pinto D."/>
            <person name="Vollmers J."/>
            <person name="Rivas-Marin E."/>
            <person name="Kohn T."/>
            <person name="Peeters S.H."/>
            <person name="Heuer A."/>
            <person name="Rast P."/>
            <person name="Oberbeckmann S."/>
            <person name="Bunk B."/>
            <person name="Jeske O."/>
            <person name="Meyerdierks A."/>
            <person name="Storesund J.E."/>
            <person name="Kallscheuer N."/>
            <person name="Luecker S."/>
            <person name="Lage O.M."/>
            <person name="Pohl T."/>
            <person name="Merkel B.J."/>
            <person name="Hornburger P."/>
            <person name="Mueller R.-W."/>
            <person name="Bruemmer F."/>
            <person name="Labrenz M."/>
            <person name="Spormann A.M."/>
            <person name="Op den Camp H."/>
            <person name="Overmann J."/>
            <person name="Amann R."/>
            <person name="Jetten M.S.M."/>
            <person name="Mascher T."/>
            <person name="Medema M.H."/>
            <person name="Devos D.P."/>
            <person name="Kaster A.-K."/>
            <person name="Ovreas L."/>
            <person name="Rohde M."/>
            <person name="Galperin M.Y."/>
            <person name="Jogler C."/>
        </authorList>
    </citation>
    <scope>NUCLEOTIDE SEQUENCE [LARGE SCALE GENOMIC DNA]</scope>
    <source>
        <strain evidence="7 8">Pan216</strain>
    </source>
</reference>
<keyword evidence="3" id="KW-0378">Hydrolase</keyword>
<dbReference type="GO" id="GO:0004252">
    <property type="term" value="F:serine-type endopeptidase activity"/>
    <property type="evidence" value="ECO:0007669"/>
    <property type="project" value="InterPro"/>
</dbReference>
<evidence type="ECO:0000256" key="3">
    <source>
        <dbReference type="ARBA" id="ARBA00022801"/>
    </source>
</evidence>
<keyword evidence="8" id="KW-1185">Reference proteome</keyword>
<dbReference type="PANTHER" id="PTHR43343">
    <property type="entry name" value="PEPTIDASE S12"/>
    <property type="match status" value="1"/>
</dbReference>
<dbReference type="RefSeq" id="WP_145257273.1">
    <property type="nucleotide sequence ID" value="NZ_CP036279.1"/>
</dbReference>
<evidence type="ECO:0000256" key="5">
    <source>
        <dbReference type="SAM" id="MobiDB-lite"/>
    </source>
</evidence>
<dbReference type="KEGG" id="knv:Pan216_16790"/>
<dbReference type="InterPro" id="IPR001940">
    <property type="entry name" value="Peptidase_S1C"/>
</dbReference>
<dbReference type="GO" id="GO:0006508">
    <property type="term" value="P:proteolysis"/>
    <property type="evidence" value="ECO:0007669"/>
    <property type="project" value="UniProtKB-KW"/>
</dbReference>
<dbReference type="PROSITE" id="PS50106">
    <property type="entry name" value="PDZ"/>
    <property type="match status" value="1"/>
</dbReference>
<evidence type="ECO:0000313" key="8">
    <source>
        <dbReference type="Proteomes" id="UP000317093"/>
    </source>
</evidence>
<evidence type="ECO:0000313" key="7">
    <source>
        <dbReference type="EMBL" id="QDU60827.1"/>
    </source>
</evidence>
<feature type="compositionally biased region" description="Basic and acidic residues" evidence="5">
    <location>
        <begin position="1"/>
        <end position="19"/>
    </location>
</feature>
<dbReference type="PRINTS" id="PR00834">
    <property type="entry name" value="PROTEASES2C"/>
</dbReference>
<evidence type="ECO:0000256" key="4">
    <source>
        <dbReference type="ARBA" id="ARBA00022825"/>
    </source>
</evidence>
<dbReference type="Gene3D" id="2.30.42.10">
    <property type="match status" value="1"/>
</dbReference>
<accession>A0A518B1I2</accession>
<comment type="similarity">
    <text evidence="1">Belongs to the peptidase S1C family.</text>
</comment>
<dbReference type="InterPro" id="IPR009003">
    <property type="entry name" value="Peptidase_S1_PA"/>
</dbReference>
<organism evidence="7 8">
    <name type="scientific">Kolteria novifilia</name>
    <dbReference type="NCBI Taxonomy" id="2527975"/>
    <lineage>
        <taxon>Bacteria</taxon>
        <taxon>Pseudomonadati</taxon>
        <taxon>Planctomycetota</taxon>
        <taxon>Planctomycetia</taxon>
        <taxon>Kolteriales</taxon>
        <taxon>Kolteriaceae</taxon>
        <taxon>Kolteria</taxon>
    </lineage>
</organism>
<name>A0A518B1I2_9BACT</name>